<evidence type="ECO:0000256" key="3">
    <source>
        <dbReference type="ARBA" id="ARBA00022692"/>
    </source>
</evidence>
<name>A0A9P6RV49_9FUNG</name>
<reference evidence="9" key="1">
    <citation type="journal article" date="2020" name="Fungal Divers.">
        <title>Resolving the Mortierellaceae phylogeny through synthesis of multi-gene phylogenetics and phylogenomics.</title>
        <authorList>
            <person name="Vandepol N."/>
            <person name="Liber J."/>
            <person name="Desiro A."/>
            <person name="Na H."/>
            <person name="Kennedy M."/>
            <person name="Barry K."/>
            <person name="Grigoriev I.V."/>
            <person name="Miller A.N."/>
            <person name="O'Donnell K."/>
            <person name="Stajich J.E."/>
            <person name="Bonito G."/>
        </authorList>
    </citation>
    <scope>NUCLEOTIDE SEQUENCE</scope>
    <source>
        <strain evidence="9">REB-010B</strain>
    </source>
</reference>
<evidence type="ECO:0000256" key="6">
    <source>
        <dbReference type="ARBA" id="ARBA00023136"/>
    </source>
</evidence>
<dbReference type="AlphaFoldDB" id="A0A9P6RV49"/>
<dbReference type="EMBL" id="JAAAIP010000088">
    <property type="protein sequence ID" value="KAG0326211.1"/>
    <property type="molecule type" value="Genomic_DNA"/>
</dbReference>
<keyword evidence="10" id="KW-1185">Reference proteome</keyword>
<evidence type="ECO:0000256" key="1">
    <source>
        <dbReference type="ARBA" id="ARBA00004477"/>
    </source>
</evidence>
<dbReference type="Pfam" id="PF05241">
    <property type="entry name" value="EBP"/>
    <property type="match status" value="1"/>
</dbReference>
<dbReference type="PANTHER" id="PTHR31204">
    <property type="entry name" value="SIGMA INTRACELLULAR RECEPTOR 2"/>
    <property type="match status" value="1"/>
</dbReference>
<protein>
    <recommendedName>
        <fullName evidence="7">Efficient mitochondria targeting-associated protein 19</fullName>
    </recommendedName>
</protein>
<dbReference type="PIRSF" id="PIRSF031032">
    <property type="entry name" value="TMP_97_prd"/>
    <property type="match status" value="1"/>
</dbReference>
<dbReference type="OrthoDB" id="433124at2759"/>
<evidence type="ECO:0000313" key="10">
    <source>
        <dbReference type="Proteomes" id="UP000738325"/>
    </source>
</evidence>
<evidence type="ECO:0000259" key="8">
    <source>
        <dbReference type="PROSITE" id="PS51751"/>
    </source>
</evidence>
<dbReference type="InterPro" id="IPR051987">
    <property type="entry name" value="Sigma-2_receptor-like"/>
</dbReference>
<feature type="transmembrane region" description="Helical" evidence="7">
    <location>
        <begin position="103"/>
        <end position="123"/>
    </location>
</feature>
<dbReference type="PROSITE" id="PS51751">
    <property type="entry name" value="EXPERA"/>
    <property type="match status" value="1"/>
</dbReference>
<evidence type="ECO:0000256" key="4">
    <source>
        <dbReference type="ARBA" id="ARBA00022824"/>
    </source>
</evidence>
<gene>
    <name evidence="9" type="ORF">BGZ99_009918</name>
</gene>
<dbReference type="GO" id="GO:0005789">
    <property type="term" value="C:endoplasmic reticulum membrane"/>
    <property type="evidence" value="ECO:0007669"/>
    <property type="project" value="UniProtKB-SubCell"/>
</dbReference>
<keyword evidence="5 7" id="KW-1133">Transmembrane helix</keyword>
<dbReference type="InterPro" id="IPR033118">
    <property type="entry name" value="EXPERA"/>
</dbReference>
<keyword evidence="4 7" id="KW-0256">Endoplasmic reticulum</keyword>
<evidence type="ECO:0000313" key="9">
    <source>
        <dbReference type="EMBL" id="KAG0326211.1"/>
    </source>
</evidence>
<dbReference type="PANTHER" id="PTHR31204:SF1">
    <property type="entry name" value="SIGMA INTRACELLULAR RECEPTOR 2"/>
    <property type="match status" value="1"/>
</dbReference>
<comment type="caution">
    <text evidence="9">The sequence shown here is derived from an EMBL/GenBank/DDBJ whole genome shotgun (WGS) entry which is preliminary data.</text>
</comment>
<evidence type="ECO:0000256" key="7">
    <source>
        <dbReference type="PIRNR" id="PIRNR031032"/>
    </source>
</evidence>
<organism evidence="9 10">
    <name type="scientific">Dissophora globulifera</name>
    <dbReference type="NCBI Taxonomy" id="979702"/>
    <lineage>
        <taxon>Eukaryota</taxon>
        <taxon>Fungi</taxon>
        <taxon>Fungi incertae sedis</taxon>
        <taxon>Mucoromycota</taxon>
        <taxon>Mortierellomycotina</taxon>
        <taxon>Mortierellomycetes</taxon>
        <taxon>Mortierellales</taxon>
        <taxon>Mortierellaceae</taxon>
        <taxon>Dissophora</taxon>
    </lineage>
</organism>
<evidence type="ECO:0000256" key="5">
    <source>
        <dbReference type="ARBA" id="ARBA00022989"/>
    </source>
</evidence>
<evidence type="ECO:0000256" key="2">
    <source>
        <dbReference type="ARBA" id="ARBA00009096"/>
    </source>
</evidence>
<feature type="transmembrane region" description="Helical" evidence="7">
    <location>
        <begin position="143"/>
        <end position="161"/>
    </location>
</feature>
<feature type="transmembrane region" description="Helical" evidence="7">
    <location>
        <begin position="72"/>
        <end position="96"/>
    </location>
</feature>
<comment type="similarity">
    <text evidence="2">Belongs to the TMEM97/sigma-2 receptor family.</text>
</comment>
<keyword evidence="3 7" id="KW-0812">Transmembrane</keyword>
<accession>A0A9P6RV49</accession>
<dbReference type="Proteomes" id="UP000738325">
    <property type="component" value="Unassembled WGS sequence"/>
</dbReference>
<sequence>MSATSMRVPLTARPKDLAMFTYFVFHIPTTALMDIVPLYPSFIVPYVQPLIQFTEYYVETYRDPFMGDRSLVWFNTFLHLEALFQLPLFFYLAWALYNNKRSVALWICVYSAHVITTVLPCLATLNLGKASDFPFQISDSQKMFLTSLYTPWLLFPLWMLYECFHRVRSYEQGGLSKKKK</sequence>
<comment type="subcellular location">
    <subcellularLocation>
        <location evidence="1">Endoplasmic reticulum membrane</location>
        <topology evidence="1">Multi-pass membrane protein</topology>
    </subcellularLocation>
</comment>
<dbReference type="InterPro" id="IPR016964">
    <property type="entry name" value="Sigma2_recept"/>
</dbReference>
<feature type="domain" description="EXPERA" evidence="8">
    <location>
        <begin position="15"/>
        <end position="160"/>
    </location>
</feature>
<feature type="transmembrane region" description="Helical" evidence="7">
    <location>
        <begin position="20"/>
        <end position="39"/>
    </location>
</feature>
<proteinExistence type="inferred from homology"/>
<keyword evidence="6 7" id="KW-0472">Membrane</keyword>